<sequence length="533" mass="59061">MYWRLQTRYFAQLGEYTVCVFDNCGSGRSTIAPGPYKISQLARDACQIMDHLGWTQDIHIVGISLGGMIAQEICLLNTDPQKFASVALVDTWHSSTLAVPTVKEVRFAFNGMAALGDNPKHLIKLVFSREWINSPFHDTVREAELCATETMANPTAESPPNDAVATNKDVVMGLFRAIQLDLYSQRMPAETLESTPETSPGISPQPKGCSPEINRMASVSHLNPIGPRNKHTTRPYAVSHAKTDPNTICRSNESGNLPWLQRPPTDTGAKIPPLPATQSRKSKQQQQNINTDSATLLSSKAASVKREVSGDIHQFMACLGHRFSSQQVKSMQKQNPHTRFLVIHGEKDRVIRPVCGRTLAKLLGCPVVWIRGAGHMPLIDAHCTFNLIIRAFTRDERWLRELADRTCLSPASWDEQVKVRRWMGHSRPIPEGNREISLDIGDASHPRLRSDSPPPSIFSTSSTAEPVANKQRTSRIDCIRPVGPLKKSSSHSSASSVSSSKSDHLRTREMIIYGALLDAPLRIRRYSTAALNT</sequence>
<gene>
    <name evidence="3" type="ORF">COEREDRAFT_103716</name>
</gene>
<dbReference type="InterPro" id="IPR050471">
    <property type="entry name" value="AB_hydrolase"/>
</dbReference>
<dbReference type="PANTHER" id="PTHR43433">
    <property type="entry name" value="HYDROLASE, ALPHA/BETA FOLD FAMILY PROTEIN"/>
    <property type="match status" value="1"/>
</dbReference>
<dbReference type="InterPro" id="IPR000073">
    <property type="entry name" value="AB_hydrolase_1"/>
</dbReference>
<keyword evidence="4" id="KW-1185">Reference proteome</keyword>
<accession>A0A2G5B580</accession>
<name>A0A2G5B580_COERN</name>
<dbReference type="GO" id="GO:0016787">
    <property type="term" value="F:hydrolase activity"/>
    <property type="evidence" value="ECO:0007669"/>
    <property type="project" value="UniProtKB-KW"/>
</dbReference>
<evidence type="ECO:0000256" key="1">
    <source>
        <dbReference type="SAM" id="MobiDB-lite"/>
    </source>
</evidence>
<dbReference type="AlphaFoldDB" id="A0A2G5B580"/>
<feature type="compositionally biased region" description="Polar residues" evidence="1">
    <location>
        <begin position="192"/>
        <end position="202"/>
    </location>
</feature>
<feature type="region of interest" description="Disordered" evidence="1">
    <location>
        <begin position="242"/>
        <end position="294"/>
    </location>
</feature>
<dbReference type="Proteomes" id="UP000242474">
    <property type="component" value="Unassembled WGS sequence"/>
</dbReference>
<evidence type="ECO:0000313" key="4">
    <source>
        <dbReference type="Proteomes" id="UP000242474"/>
    </source>
</evidence>
<feature type="region of interest" description="Disordered" evidence="1">
    <location>
        <begin position="443"/>
        <end position="502"/>
    </location>
</feature>
<dbReference type="Gene3D" id="3.40.50.1820">
    <property type="entry name" value="alpha/beta hydrolase"/>
    <property type="match status" value="2"/>
</dbReference>
<dbReference type="Pfam" id="PF00561">
    <property type="entry name" value="Abhydrolase_1"/>
    <property type="match status" value="1"/>
</dbReference>
<feature type="compositionally biased region" description="Polar residues" evidence="1">
    <location>
        <begin position="244"/>
        <end position="255"/>
    </location>
</feature>
<dbReference type="EMBL" id="KZ303521">
    <property type="protein sequence ID" value="PIA14150.1"/>
    <property type="molecule type" value="Genomic_DNA"/>
</dbReference>
<dbReference type="OrthoDB" id="19657at2759"/>
<protein>
    <submittedName>
        <fullName evidence="3">Alpha/beta-hydrolase</fullName>
    </submittedName>
</protein>
<evidence type="ECO:0000313" key="3">
    <source>
        <dbReference type="EMBL" id="PIA14150.1"/>
    </source>
</evidence>
<organism evidence="3 4">
    <name type="scientific">Coemansia reversa (strain ATCC 12441 / NRRL 1564)</name>
    <dbReference type="NCBI Taxonomy" id="763665"/>
    <lineage>
        <taxon>Eukaryota</taxon>
        <taxon>Fungi</taxon>
        <taxon>Fungi incertae sedis</taxon>
        <taxon>Zoopagomycota</taxon>
        <taxon>Kickxellomycotina</taxon>
        <taxon>Kickxellomycetes</taxon>
        <taxon>Kickxellales</taxon>
        <taxon>Kickxellaceae</taxon>
        <taxon>Coemansia</taxon>
    </lineage>
</organism>
<proteinExistence type="predicted"/>
<feature type="domain" description="AB hydrolase-1" evidence="2">
    <location>
        <begin position="9"/>
        <end position="120"/>
    </location>
</feature>
<feature type="compositionally biased region" description="Polar residues" evidence="1">
    <location>
        <begin position="276"/>
        <end position="294"/>
    </location>
</feature>
<dbReference type="PANTHER" id="PTHR43433:SF5">
    <property type="entry name" value="AB HYDROLASE-1 DOMAIN-CONTAINING PROTEIN"/>
    <property type="match status" value="1"/>
</dbReference>
<dbReference type="SUPFAM" id="SSF53474">
    <property type="entry name" value="alpha/beta-Hydrolases"/>
    <property type="match status" value="1"/>
</dbReference>
<feature type="region of interest" description="Disordered" evidence="1">
    <location>
        <begin position="190"/>
        <end position="209"/>
    </location>
</feature>
<evidence type="ECO:0000259" key="2">
    <source>
        <dbReference type="Pfam" id="PF00561"/>
    </source>
</evidence>
<reference evidence="3 4" key="1">
    <citation type="journal article" date="2015" name="Genome Biol. Evol.">
        <title>Phylogenomic analyses indicate that early fungi evolved digesting cell walls of algal ancestors of land plants.</title>
        <authorList>
            <person name="Chang Y."/>
            <person name="Wang S."/>
            <person name="Sekimoto S."/>
            <person name="Aerts A.L."/>
            <person name="Choi C."/>
            <person name="Clum A."/>
            <person name="LaButti K.M."/>
            <person name="Lindquist E.A."/>
            <person name="Yee Ngan C."/>
            <person name="Ohm R.A."/>
            <person name="Salamov A.A."/>
            <person name="Grigoriev I.V."/>
            <person name="Spatafora J.W."/>
            <person name="Berbee M.L."/>
        </authorList>
    </citation>
    <scope>NUCLEOTIDE SEQUENCE [LARGE SCALE GENOMIC DNA]</scope>
    <source>
        <strain evidence="3 4">NRRL 1564</strain>
    </source>
</reference>
<dbReference type="InterPro" id="IPR029058">
    <property type="entry name" value="AB_hydrolase_fold"/>
</dbReference>
<dbReference type="STRING" id="763665.A0A2G5B580"/>
<keyword evidence="3" id="KW-0378">Hydrolase</keyword>
<feature type="compositionally biased region" description="Low complexity" evidence="1">
    <location>
        <begin position="486"/>
        <end position="500"/>
    </location>
</feature>